<evidence type="ECO:0000256" key="1">
    <source>
        <dbReference type="SAM" id="MobiDB-lite"/>
    </source>
</evidence>
<comment type="caution">
    <text evidence="3">The sequence shown here is derived from an EMBL/GenBank/DDBJ whole genome shotgun (WGS) entry which is preliminary data.</text>
</comment>
<organism evidence="3 4">
    <name type="scientific">Paramuricea clavata</name>
    <name type="common">Red gorgonian</name>
    <name type="synonym">Violescent sea-whip</name>
    <dbReference type="NCBI Taxonomy" id="317549"/>
    <lineage>
        <taxon>Eukaryota</taxon>
        <taxon>Metazoa</taxon>
        <taxon>Cnidaria</taxon>
        <taxon>Anthozoa</taxon>
        <taxon>Octocorallia</taxon>
        <taxon>Malacalcyonacea</taxon>
        <taxon>Plexauridae</taxon>
        <taxon>Paramuricea</taxon>
    </lineage>
</organism>
<proteinExistence type="predicted"/>
<dbReference type="InterPro" id="IPR046815">
    <property type="entry name" value="P2RX7_C"/>
</dbReference>
<dbReference type="Proteomes" id="UP001152795">
    <property type="component" value="Unassembled WGS sequence"/>
</dbReference>
<feature type="domain" description="P2X purinoreceptor 7 intracellular" evidence="2">
    <location>
        <begin position="45"/>
        <end position="92"/>
    </location>
</feature>
<evidence type="ECO:0000259" key="2">
    <source>
        <dbReference type="Pfam" id="PF20478"/>
    </source>
</evidence>
<dbReference type="AlphaFoldDB" id="A0A6S7I7J3"/>
<dbReference type="PANTHER" id="PTHR36981">
    <property type="entry name" value="ZGC:195170"/>
    <property type="match status" value="1"/>
</dbReference>
<feature type="compositionally biased region" description="Acidic residues" evidence="1">
    <location>
        <begin position="49"/>
        <end position="59"/>
    </location>
</feature>
<feature type="compositionally biased region" description="Basic and acidic residues" evidence="1">
    <location>
        <begin position="30"/>
        <end position="48"/>
    </location>
</feature>
<accession>A0A6S7I7J3</accession>
<dbReference type="OrthoDB" id="5985950at2759"/>
<reference evidence="3" key="1">
    <citation type="submission" date="2020-04" db="EMBL/GenBank/DDBJ databases">
        <authorList>
            <person name="Alioto T."/>
            <person name="Alioto T."/>
            <person name="Gomez Garrido J."/>
        </authorList>
    </citation>
    <scope>NUCLEOTIDE SEQUENCE</scope>
    <source>
        <strain evidence="3">A484AB</strain>
    </source>
</reference>
<dbReference type="EMBL" id="CACRXK020007696">
    <property type="protein sequence ID" value="CAB4012959.1"/>
    <property type="molecule type" value="Genomic_DNA"/>
</dbReference>
<name>A0A6S7I7J3_PARCT</name>
<feature type="region of interest" description="Disordered" evidence="1">
    <location>
        <begin position="1"/>
        <end position="59"/>
    </location>
</feature>
<evidence type="ECO:0000313" key="3">
    <source>
        <dbReference type="EMBL" id="CAB4012959.1"/>
    </source>
</evidence>
<dbReference type="Pfam" id="PF20478">
    <property type="entry name" value="P2RX7_C"/>
    <property type="match status" value="2"/>
</dbReference>
<gene>
    <name evidence="3" type="ORF">PACLA_8A077861</name>
</gene>
<protein>
    <recommendedName>
        <fullName evidence="2">P2X purinoreceptor 7 intracellular domain-containing protein</fullName>
    </recommendedName>
</protein>
<evidence type="ECO:0000313" key="4">
    <source>
        <dbReference type="Proteomes" id="UP001152795"/>
    </source>
</evidence>
<keyword evidence="4" id="KW-1185">Reference proteome</keyword>
<feature type="domain" description="P2X purinoreceptor 7 intracellular" evidence="2">
    <location>
        <begin position="109"/>
        <end position="205"/>
    </location>
</feature>
<dbReference type="PANTHER" id="PTHR36981:SF1">
    <property type="entry name" value="P2X PURINORECEPTOR 7 INTRACELLULAR DOMAIN-CONTAINING PROTEIN"/>
    <property type="match status" value="1"/>
</dbReference>
<sequence length="208" mass="24345">MASKESFATNEKKDESFGSKEQVIEPYMFEPDKGEHGEASDDSSKDSGSEEDEFDEEFESANAWRRTTLEWCKCGKCAIMEKTIESLCCHEKALEYDEYDDKFTSAQNQEFTCITSLSSFVQNMLSKDVLDVNVSQYLEENWPLRDDQLEQTHKLYRLVSYRRCSRWVFTILGKKVRRVFPYNSCVYTCIRKEFSSPTGLYTHFKFAK</sequence>